<accession>A0ACC2I4X2</accession>
<comment type="caution">
    <text evidence="1">The sequence shown here is derived from an EMBL/GenBank/DDBJ whole genome shotgun (WGS) entry which is preliminary data.</text>
</comment>
<sequence length="730" mass="82074">MLRYLDRWTVMPWHAGLRRVSRQTLSVDCESAGKKELGSGTPSTPGTPGTPGSWFTDVSRSGSSSASCEEPRIYSEFWYPDRESHRESTPQCNICMDLELKGDMLIIYPSELADLLLSNCSACYMLYTVLKPWEEELDNCSGFSFNLTPKERGLIIWSISPEIDMCLQGVEGMSSCDPSGCINAEMLGYPNPWQPIPERSATRSINSLDVAAQRVSHWLETCKSSHACMQNSAGPLPRRVLNIQAPDKVRLHMSAAGEKECYACLSHRWGGVVPLQLTASTIQEFEEEIAWDSLPATFQDAIEVSRKLNIRYLWIDSLCILQDDPSDWRDEGSKMATIYSGAVLTIAATASPNSTGGLFTSQNYNGSKASGNLPVVHSFNSQDGSVYKICVRSAGDFDFILKENLPLQERAWFFQEWILSPRIVHFADTLLCWECAEIQQTDDGTLFTNRTEAVVQKSILVSLNQTPPEYLSSLSRKGLQTVAWHRLVGSYSSLQLTYPEDIFPALQGITTRMAAKRQCKFFAGLWEDSLVDDLLWWLDEPSQMVDYRAPSWSWASRTSRAVWYTWRWADTECVSPPTRLIPEFSIVSVTTDTVSGNPFGQVSNGTLVLRGLCLPAIFGSQGRHDHVLVPKIKISSVNAREDLSLRSGYDWFPDTHDNPKPDADILVMLTGLWTIHWLGYPTQNESRFLVFRRASDVGDVYERIGVISTKSLAYRVRFLREAIEQELTII</sequence>
<protein>
    <submittedName>
        <fullName evidence="1">Uncharacterized protein</fullName>
    </submittedName>
</protein>
<evidence type="ECO:0000313" key="1">
    <source>
        <dbReference type="EMBL" id="KAJ8109993.1"/>
    </source>
</evidence>
<keyword evidence="2" id="KW-1185">Reference proteome</keyword>
<reference evidence="1" key="1">
    <citation type="submission" date="2022-11" db="EMBL/GenBank/DDBJ databases">
        <title>Genome Sequence of Boeremia exigua.</title>
        <authorList>
            <person name="Buettner E."/>
        </authorList>
    </citation>
    <scope>NUCLEOTIDE SEQUENCE</scope>
    <source>
        <strain evidence="1">CU02</strain>
    </source>
</reference>
<proteinExistence type="predicted"/>
<evidence type="ECO:0000313" key="2">
    <source>
        <dbReference type="Proteomes" id="UP001153331"/>
    </source>
</evidence>
<gene>
    <name evidence="1" type="ORF">OPT61_g7047</name>
</gene>
<dbReference type="Proteomes" id="UP001153331">
    <property type="component" value="Unassembled WGS sequence"/>
</dbReference>
<dbReference type="EMBL" id="JAPHNI010000547">
    <property type="protein sequence ID" value="KAJ8109993.1"/>
    <property type="molecule type" value="Genomic_DNA"/>
</dbReference>
<name>A0ACC2I4X2_9PLEO</name>
<organism evidence="1 2">
    <name type="scientific">Boeremia exigua</name>
    <dbReference type="NCBI Taxonomy" id="749465"/>
    <lineage>
        <taxon>Eukaryota</taxon>
        <taxon>Fungi</taxon>
        <taxon>Dikarya</taxon>
        <taxon>Ascomycota</taxon>
        <taxon>Pezizomycotina</taxon>
        <taxon>Dothideomycetes</taxon>
        <taxon>Pleosporomycetidae</taxon>
        <taxon>Pleosporales</taxon>
        <taxon>Pleosporineae</taxon>
        <taxon>Didymellaceae</taxon>
        <taxon>Boeremia</taxon>
    </lineage>
</organism>